<dbReference type="Proteomes" id="UP001154420">
    <property type="component" value="Unassembled WGS sequence"/>
</dbReference>
<protein>
    <submittedName>
        <fullName evidence="2">NusG domain II-containing protein</fullName>
    </submittedName>
</protein>
<dbReference type="AlphaFoldDB" id="A0A9X5BCJ9"/>
<dbReference type="CDD" id="cd09911">
    <property type="entry name" value="Lin0431_like"/>
    <property type="match status" value="1"/>
</dbReference>
<evidence type="ECO:0000313" key="2">
    <source>
        <dbReference type="EMBL" id="NBJ91504.1"/>
    </source>
</evidence>
<organism evidence="2 3">
    <name type="scientific">Parablautia muri</name>
    <dbReference type="NCBI Taxonomy" id="2320879"/>
    <lineage>
        <taxon>Bacteria</taxon>
        <taxon>Bacillati</taxon>
        <taxon>Bacillota</taxon>
        <taxon>Clostridia</taxon>
        <taxon>Lachnospirales</taxon>
        <taxon>Lachnospiraceae</taxon>
        <taxon>Parablautia</taxon>
    </lineage>
</organism>
<feature type="transmembrane region" description="Helical" evidence="1">
    <location>
        <begin position="7"/>
        <end position="28"/>
    </location>
</feature>
<evidence type="ECO:0000256" key="1">
    <source>
        <dbReference type="SAM" id="Phobius"/>
    </source>
</evidence>
<gene>
    <name evidence="2" type="ORF">D5281_02600</name>
</gene>
<evidence type="ECO:0000313" key="3">
    <source>
        <dbReference type="Proteomes" id="UP001154420"/>
    </source>
</evidence>
<keyword evidence="3" id="KW-1185">Reference proteome</keyword>
<dbReference type="EMBL" id="QZDT01000002">
    <property type="protein sequence ID" value="NBJ91504.1"/>
    <property type="molecule type" value="Genomic_DNA"/>
</dbReference>
<comment type="caution">
    <text evidence="2">The sequence shown here is derived from an EMBL/GenBank/DDBJ whole genome shotgun (WGS) entry which is preliminary data.</text>
</comment>
<dbReference type="Pfam" id="PF07009">
    <property type="entry name" value="NusG_II"/>
    <property type="match status" value="1"/>
</dbReference>
<accession>A0A9X5BCJ9</accession>
<dbReference type="OrthoDB" id="47603at2"/>
<name>A0A9X5BCJ9_9FIRM</name>
<keyword evidence="1" id="KW-1133">Transmembrane helix</keyword>
<proteinExistence type="predicted"/>
<reference evidence="2" key="1">
    <citation type="submission" date="2018-09" db="EMBL/GenBank/DDBJ databases">
        <title>Murine metabolic-syndrome-specific gut microbial biobank.</title>
        <authorList>
            <person name="Liu C."/>
        </authorList>
    </citation>
    <scope>NUCLEOTIDE SEQUENCE</scope>
    <source>
        <strain evidence="2">D42-62</strain>
    </source>
</reference>
<dbReference type="InterPro" id="IPR038690">
    <property type="entry name" value="NusG_2_sf"/>
</dbReference>
<dbReference type="Gene3D" id="2.60.320.10">
    <property type="entry name" value="N-utilization substance G protein NusG, insert domain"/>
    <property type="match status" value="1"/>
</dbReference>
<keyword evidence="1" id="KW-0812">Transmembrane</keyword>
<keyword evidence="1" id="KW-0472">Membrane</keyword>
<sequence length="127" mass="14303">MGKVRKDITIISGIILAAFLFWIIPLLLNERADMNDGRVRVFQDGEEIGVYDVLENQSVLLPYEEEHYNLMVIQDGKVSVAEADCPDGLCTRQREISRNGESIICLPHKLVIRIESNKEGAPDAVTY</sequence>
<dbReference type="RefSeq" id="WP_160558587.1">
    <property type="nucleotide sequence ID" value="NZ_QZDT01000002.1"/>
</dbReference>